<dbReference type="InterPro" id="IPR007138">
    <property type="entry name" value="ABM_dom"/>
</dbReference>
<name>A0ABN2NB89_9PSEU</name>
<dbReference type="EMBL" id="BAAAQK010000018">
    <property type="protein sequence ID" value="GAA1860208.1"/>
    <property type="molecule type" value="Genomic_DNA"/>
</dbReference>
<dbReference type="InterPro" id="IPR011008">
    <property type="entry name" value="Dimeric_a/b-barrel"/>
</dbReference>
<dbReference type="Pfam" id="PF03992">
    <property type="entry name" value="ABM"/>
    <property type="match status" value="1"/>
</dbReference>
<sequence>MAIYLSMQRVRFSSPDAYEKFKVVFGDTRHHLMNLPGFLHLTWWEHPDDPTWFNECSFWASKEALYDWHTDTYHRHAKAWAANGAIMEDIITNFELVGTRLLRICPCCGELQDKVYELQKEQAVLREQCPKCGFHFPYLTEQPSSFAVFKDIADT</sequence>
<dbReference type="RefSeq" id="WP_344420536.1">
    <property type="nucleotide sequence ID" value="NZ_BAAAQK010000018.1"/>
</dbReference>
<dbReference type="Gene3D" id="3.30.70.100">
    <property type="match status" value="1"/>
</dbReference>
<dbReference type="Proteomes" id="UP001500449">
    <property type="component" value="Unassembled WGS sequence"/>
</dbReference>
<comment type="caution">
    <text evidence="2">The sequence shown here is derived from an EMBL/GenBank/DDBJ whole genome shotgun (WGS) entry which is preliminary data.</text>
</comment>
<proteinExistence type="predicted"/>
<dbReference type="SUPFAM" id="SSF54909">
    <property type="entry name" value="Dimeric alpha+beta barrel"/>
    <property type="match status" value="1"/>
</dbReference>
<protein>
    <recommendedName>
        <fullName evidence="1">ABM domain-containing protein</fullName>
    </recommendedName>
</protein>
<evidence type="ECO:0000259" key="1">
    <source>
        <dbReference type="PROSITE" id="PS51725"/>
    </source>
</evidence>
<evidence type="ECO:0000313" key="3">
    <source>
        <dbReference type="Proteomes" id="UP001500449"/>
    </source>
</evidence>
<reference evidence="2 3" key="1">
    <citation type="journal article" date="2019" name="Int. J. Syst. Evol. Microbiol.">
        <title>The Global Catalogue of Microorganisms (GCM) 10K type strain sequencing project: providing services to taxonomists for standard genome sequencing and annotation.</title>
        <authorList>
            <consortium name="The Broad Institute Genomics Platform"/>
            <consortium name="The Broad Institute Genome Sequencing Center for Infectious Disease"/>
            <person name="Wu L."/>
            <person name="Ma J."/>
        </authorList>
    </citation>
    <scope>NUCLEOTIDE SEQUENCE [LARGE SCALE GENOMIC DNA]</scope>
    <source>
        <strain evidence="2 3">JCM 16009</strain>
    </source>
</reference>
<evidence type="ECO:0000313" key="2">
    <source>
        <dbReference type="EMBL" id="GAA1860208.1"/>
    </source>
</evidence>
<gene>
    <name evidence="2" type="ORF">GCM10009836_45450</name>
</gene>
<keyword evidence="3" id="KW-1185">Reference proteome</keyword>
<feature type="domain" description="ABM" evidence="1">
    <location>
        <begin position="5"/>
        <end position="94"/>
    </location>
</feature>
<organism evidence="2 3">
    <name type="scientific">Pseudonocardia ailaonensis</name>
    <dbReference type="NCBI Taxonomy" id="367279"/>
    <lineage>
        <taxon>Bacteria</taxon>
        <taxon>Bacillati</taxon>
        <taxon>Actinomycetota</taxon>
        <taxon>Actinomycetes</taxon>
        <taxon>Pseudonocardiales</taxon>
        <taxon>Pseudonocardiaceae</taxon>
        <taxon>Pseudonocardia</taxon>
    </lineage>
</organism>
<accession>A0ABN2NB89</accession>
<dbReference type="PROSITE" id="PS51725">
    <property type="entry name" value="ABM"/>
    <property type="match status" value="1"/>
</dbReference>